<keyword evidence="1" id="KW-1133">Transmembrane helix</keyword>
<feature type="chain" id="PRO_5002992591" evidence="2">
    <location>
        <begin position="26"/>
        <end position="63"/>
    </location>
</feature>
<evidence type="ECO:0000313" key="4">
    <source>
        <dbReference type="Proteomes" id="UP000000960"/>
    </source>
</evidence>
<proteinExistence type="predicted"/>
<gene>
    <name evidence="3" type="ordered locus">Apar_0564</name>
</gene>
<evidence type="ECO:0000313" key="3">
    <source>
        <dbReference type="EMBL" id="ACV50994.1"/>
    </source>
</evidence>
<dbReference type="Proteomes" id="UP000000960">
    <property type="component" value="Chromosome"/>
</dbReference>
<keyword evidence="1" id="KW-0812">Transmembrane</keyword>
<name>C8WA56_LANP1</name>
<feature type="transmembrane region" description="Helical" evidence="1">
    <location>
        <begin position="41"/>
        <end position="58"/>
    </location>
</feature>
<keyword evidence="4" id="KW-1185">Reference proteome</keyword>
<dbReference type="STRING" id="521095.Apar_0564"/>
<dbReference type="EMBL" id="CP001721">
    <property type="protein sequence ID" value="ACV50994.1"/>
    <property type="molecule type" value="Genomic_DNA"/>
</dbReference>
<reference evidence="3 4" key="1">
    <citation type="journal article" date="2009" name="Stand. Genomic Sci.">
        <title>Complete genome sequence of Atopobium parvulum type strain (IPP 1246).</title>
        <authorList>
            <person name="Copeland A."/>
            <person name="Sikorski J."/>
            <person name="Lapidus A."/>
            <person name="Nolan M."/>
            <person name="Del Rio T.G."/>
            <person name="Lucas S."/>
            <person name="Chen F."/>
            <person name="Tice H."/>
            <person name="Pitluck S."/>
            <person name="Cheng J.F."/>
            <person name="Pukall R."/>
            <person name="Chertkov O."/>
            <person name="Brettin T."/>
            <person name="Han C."/>
            <person name="Detter J.C."/>
            <person name="Kuske C."/>
            <person name="Bruce D."/>
            <person name="Goodwin L."/>
            <person name="Ivanova N."/>
            <person name="Mavromatis K."/>
            <person name="Mikhailova N."/>
            <person name="Chen A."/>
            <person name="Palaniappan K."/>
            <person name="Chain P."/>
            <person name="Rohde M."/>
            <person name="Goker M."/>
            <person name="Bristow J."/>
            <person name="Eisen J.A."/>
            <person name="Markowitz V."/>
            <person name="Hugenholtz P."/>
            <person name="Kyrpides N.C."/>
            <person name="Klenk H.P."/>
            <person name="Detter J.C."/>
        </authorList>
    </citation>
    <scope>NUCLEOTIDE SEQUENCE [LARGE SCALE GENOMIC DNA]</scope>
    <source>
        <strain evidence="4">ATCC 33793 / DSM 20469 / CCUG 32760 / JCM 10300 / KCTC 3663 / VPI 0546 / 1246</strain>
    </source>
</reference>
<keyword evidence="1" id="KW-0472">Membrane</keyword>
<dbReference type="RefSeq" id="WP_012808651.1">
    <property type="nucleotide sequence ID" value="NC_013203.1"/>
</dbReference>
<organism evidence="3 4">
    <name type="scientific">Lancefieldella parvula (strain ATCC 33793 / DSM 20469 / CCUG 32760 / JCM 10300 / KCTC 3663 / VPI 0546 / 1246)</name>
    <name type="common">Atopobium parvulum</name>
    <dbReference type="NCBI Taxonomy" id="521095"/>
    <lineage>
        <taxon>Bacteria</taxon>
        <taxon>Bacillati</taxon>
        <taxon>Actinomycetota</taxon>
        <taxon>Coriobacteriia</taxon>
        <taxon>Coriobacteriales</taxon>
        <taxon>Atopobiaceae</taxon>
        <taxon>Lancefieldella</taxon>
    </lineage>
</organism>
<dbReference type="HOGENOM" id="CLU_2875998_0_0_11"/>
<keyword evidence="2" id="KW-0732">Signal</keyword>
<protein>
    <submittedName>
        <fullName evidence="3">Uncharacterized protein</fullName>
    </submittedName>
</protein>
<evidence type="ECO:0000256" key="2">
    <source>
        <dbReference type="SAM" id="SignalP"/>
    </source>
</evidence>
<accession>C8WA56</accession>
<feature type="signal peptide" evidence="2">
    <location>
        <begin position="1"/>
        <end position="25"/>
    </location>
</feature>
<dbReference type="KEGG" id="apv:Apar_0564"/>
<dbReference type="AlphaFoldDB" id="C8WA56"/>
<sequence length="63" mass="6894">MKKILQWLGVAVFAVLVFVPGIAQAQPTSTPATDYYGALDRFLGVLIGGFLAFSGMYLNRKRD</sequence>
<dbReference type="GeneID" id="84806092"/>
<evidence type="ECO:0000256" key="1">
    <source>
        <dbReference type="SAM" id="Phobius"/>
    </source>
</evidence>